<dbReference type="GO" id="GO:0016787">
    <property type="term" value="F:hydrolase activity"/>
    <property type="evidence" value="ECO:0007669"/>
    <property type="project" value="UniProtKB-KW"/>
</dbReference>
<dbReference type="InterPro" id="IPR018525">
    <property type="entry name" value="MCM_CS"/>
</dbReference>
<dbReference type="InterPro" id="IPR031327">
    <property type="entry name" value="MCM"/>
</dbReference>
<evidence type="ECO:0000256" key="2">
    <source>
        <dbReference type="ARBA" id="ARBA00008010"/>
    </source>
</evidence>
<keyword evidence="5 15" id="KW-0547">Nucleotide-binding</keyword>
<evidence type="ECO:0000256" key="15">
    <source>
        <dbReference type="RuleBase" id="RU004070"/>
    </source>
</evidence>
<dbReference type="GO" id="GO:0017116">
    <property type="term" value="F:single-stranded DNA helicase activity"/>
    <property type="evidence" value="ECO:0007669"/>
    <property type="project" value="TreeGrafter"/>
</dbReference>
<evidence type="ECO:0000256" key="10">
    <source>
        <dbReference type="ARBA" id="ARBA00023125"/>
    </source>
</evidence>
<dbReference type="PROSITE" id="PS50051">
    <property type="entry name" value="MCM_2"/>
    <property type="match status" value="1"/>
</dbReference>
<keyword evidence="7" id="KW-0378">Hydrolase</keyword>
<name>A0A146MDY4_LYGHE</name>
<accession>A0A146MDY4</accession>
<dbReference type="Pfam" id="PF00493">
    <property type="entry name" value="MCM"/>
    <property type="match status" value="1"/>
</dbReference>
<keyword evidence="9 15" id="KW-0067">ATP-binding</keyword>
<evidence type="ECO:0000256" key="14">
    <source>
        <dbReference type="ARBA" id="ARBA00047995"/>
    </source>
</evidence>
<dbReference type="Gene3D" id="2.40.50.140">
    <property type="entry name" value="Nucleic acid-binding proteins"/>
    <property type="match status" value="1"/>
</dbReference>
<protein>
    <recommendedName>
        <fullName evidence="13">DNA helicase MCM9</fullName>
        <ecNumber evidence="3">3.6.4.12</ecNumber>
    </recommendedName>
</protein>
<evidence type="ECO:0000313" key="18">
    <source>
        <dbReference type="EMBL" id="JAQ18008.1"/>
    </source>
</evidence>
<dbReference type="Gene3D" id="3.40.50.300">
    <property type="entry name" value="P-loop containing nucleotide triphosphate hydrolases"/>
    <property type="match status" value="1"/>
</dbReference>
<evidence type="ECO:0000256" key="1">
    <source>
        <dbReference type="ARBA" id="ARBA00004123"/>
    </source>
</evidence>
<feature type="compositionally biased region" description="Polar residues" evidence="16">
    <location>
        <begin position="896"/>
        <end position="908"/>
    </location>
</feature>
<dbReference type="AlphaFoldDB" id="A0A146MDY4"/>
<dbReference type="GO" id="GO:0005634">
    <property type="term" value="C:nucleus"/>
    <property type="evidence" value="ECO:0007669"/>
    <property type="project" value="UniProtKB-SubCell"/>
</dbReference>
<dbReference type="GO" id="GO:0042555">
    <property type="term" value="C:MCM complex"/>
    <property type="evidence" value="ECO:0007669"/>
    <property type="project" value="TreeGrafter"/>
</dbReference>
<reference evidence="18" key="1">
    <citation type="journal article" date="2016" name="Gigascience">
        <title>De novo construction of an expanded transcriptome assembly for the western tarnished plant bug, Lygus hesperus.</title>
        <authorList>
            <person name="Tassone E.E."/>
            <person name="Geib S.M."/>
            <person name="Hall B."/>
            <person name="Fabrick J.A."/>
            <person name="Brent C.S."/>
            <person name="Hull J.J."/>
        </authorList>
    </citation>
    <scope>NUCLEOTIDE SEQUENCE</scope>
</reference>
<evidence type="ECO:0000256" key="13">
    <source>
        <dbReference type="ARBA" id="ARBA00041085"/>
    </source>
</evidence>
<gene>
    <name evidence="18" type="primary">mcm9</name>
    <name evidence="18" type="ORF">g.85624</name>
</gene>
<feature type="region of interest" description="Disordered" evidence="16">
    <location>
        <begin position="926"/>
        <end position="959"/>
    </location>
</feature>
<dbReference type="InterPro" id="IPR012340">
    <property type="entry name" value="NA-bd_OB-fold"/>
</dbReference>
<keyword evidence="12" id="KW-0539">Nucleus</keyword>
<feature type="region of interest" description="Disordered" evidence="16">
    <location>
        <begin position="844"/>
        <end position="871"/>
    </location>
</feature>
<keyword evidence="8" id="KW-0347">Helicase</keyword>
<comment type="subcellular location">
    <subcellularLocation>
        <location evidence="1">Nucleus</location>
    </subcellularLocation>
</comment>
<dbReference type="InterPro" id="IPR058768">
    <property type="entry name" value="MCM9_N"/>
</dbReference>
<dbReference type="InterPro" id="IPR001208">
    <property type="entry name" value="MCM_dom"/>
</dbReference>
<comment type="similarity">
    <text evidence="2 15">Belongs to the MCM family.</text>
</comment>
<dbReference type="EC" id="3.6.4.12" evidence="3"/>
<feature type="compositionally biased region" description="Polar residues" evidence="16">
    <location>
        <begin position="926"/>
        <end position="949"/>
    </location>
</feature>
<dbReference type="EMBL" id="GDHC01000621">
    <property type="protein sequence ID" value="JAQ18008.1"/>
    <property type="molecule type" value="Transcribed_RNA"/>
</dbReference>
<dbReference type="Pfam" id="PF26066">
    <property type="entry name" value="MCM9_N"/>
    <property type="match status" value="1"/>
</dbReference>
<feature type="region of interest" description="Disordered" evidence="16">
    <location>
        <begin position="713"/>
        <end position="768"/>
    </location>
</feature>
<sequence length="959" mass="104779">MGRSRLNEEPGACEEFVDYAVLHHKSELERILEAGDVNGHYSISVNFVTLFETCTTLGDGILSQPTALLPLCDKALIEAQKKVKEQLKLCTLVVKVNVHARISALPVCPELYKSVFPRNEDLGSFLRISGTVVRRTMPKMLEFKKTYLCQKCKYTFVLFAEYEKHYAIQPVGSCRNPETCKSTNVVSVSNPDDFKDYQELKIQEQVGKLDMGSIPKSMLVTVEDDLVDACKPGDDVVICGTVRRRWKNFMTGLRPEVDLVLQANSLEVSNGQNNNSLVTQELMEEFKGFWKTHAHRPMIGRNFILQCVGPEVYGLYLIKLAIALVLSGGVAQQPGTGARVRGESHLLLVGDPGTAKSQLLRFAAAVSPRSVFTTGIGSTSAGLTVSAAMGAGGEWQLEAGALVLADGGICCIDEFNSIRESERASIHEAMEQQTLSVAKAGMVCKLSTVCSILAATNPKGQFDTAHPITVNCAIASPLLSRFDLVFVLLDRKNKDWDSLISSYVLQEKTLCKSSTSELWSVEKLQAYFSIVKSLQPQLSEDASTILKEYYRVQRRNVLTNASRITVRLLESLVRLAQAHAKFMFRREVTVRDAVVSVSLMEASHQASSIDAFMSNPIQTTFPVDPEEEYIDTAQKVLGSLGLQRLLDIEIASYMNGHGSNPNDLLYGSTLKPQEPVDGLSQLAATKSDLNKKLDIVFNNIRQNKLREENKALAFQQEAGKKRKKRSGRGKKRESLTKGESVPTESDGSSSDGSSKPSNPKTSKKVKSDQCNRKRSVFAICDSGSESDFGCISPVKSTPKVDRKPKKNSNKSDKVGISNNENVEASCSGVREQCELRAEGVRTTMNASDTNPSSPSIGVSSGSTTCVGKGQNNVKSISSKTMSKLMAFAFKEPPPGNDSTALNTSSSSLELHPSAEECLVGSSRLVPSSGNFNSTSKPLPSTQTSIFSIQNDEDSSDYEF</sequence>
<evidence type="ECO:0000259" key="17">
    <source>
        <dbReference type="PROSITE" id="PS50051"/>
    </source>
</evidence>
<dbReference type="InterPro" id="IPR033762">
    <property type="entry name" value="MCM_OB"/>
</dbReference>
<comment type="catalytic activity">
    <reaction evidence="14">
        <text>ATP + H2O = ADP + phosphate + H(+)</text>
        <dbReference type="Rhea" id="RHEA:13065"/>
        <dbReference type="ChEBI" id="CHEBI:15377"/>
        <dbReference type="ChEBI" id="CHEBI:15378"/>
        <dbReference type="ChEBI" id="CHEBI:30616"/>
        <dbReference type="ChEBI" id="CHEBI:43474"/>
        <dbReference type="ChEBI" id="CHEBI:456216"/>
        <dbReference type="EC" id="3.6.4.12"/>
    </reaction>
</comment>
<dbReference type="PROSITE" id="PS00847">
    <property type="entry name" value="MCM_1"/>
    <property type="match status" value="1"/>
</dbReference>
<evidence type="ECO:0000256" key="7">
    <source>
        <dbReference type="ARBA" id="ARBA00022801"/>
    </source>
</evidence>
<keyword evidence="4" id="KW-0235">DNA replication</keyword>
<feature type="compositionally biased region" description="Low complexity" evidence="16">
    <location>
        <begin position="851"/>
        <end position="862"/>
    </location>
</feature>
<keyword evidence="10 15" id="KW-0238">DNA-binding</keyword>
<feature type="compositionally biased region" description="Basic residues" evidence="16">
    <location>
        <begin position="720"/>
        <end position="731"/>
    </location>
</feature>
<dbReference type="GO" id="GO:0006260">
    <property type="term" value="P:DNA replication"/>
    <property type="evidence" value="ECO:0007669"/>
    <property type="project" value="InterPro"/>
</dbReference>
<feature type="region of interest" description="Disordered" evidence="16">
    <location>
        <begin position="889"/>
        <end position="912"/>
    </location>
</feature>
<evidence type="ECO:0000256" key="5">
    <source>
        <dbReference type="ARBA" id="ARBA00022741"/>
    </source>
</evidence>
<dbReference type="SUPFAM" id="SSF50249">
    <property type="entry name" value="Nucleic acid-binding proteins"/>
    <property type="match status" value="1"/>
</dbReference>
<organism evidence="18">
    <name type="scientific">Lygus hesperus</name>
    <name type="common">Western plant bug</name>
    <dbReference type="NCBI Taxonomy" id="30085"/>
    <lineage>
        <taxon>Eukaryota</taxon>
        <taxon>Metazoa</taxon>
        <taxon>Ecdysozoa</taxon>
        <taxon>Arthropoda</taxon>
        <taxon>Hexapoda</taxon>
        <taxon>Insecta</taxon>
        <taxon>Pterygota</taxon>
        <taxon>Neoptera</taxon>
        <taxon>Paraneoptera</taxon>
        <taxon>Hemiptera</taxon>
        <taxon>Heteroptera</taxon>
        <taxon>Panheteroptera</taxon>
        <taxon>Cimicomorpha</taxon>
        <taxon>Miridae</taxon>
        <taxon>Mirini</taxon>
        <taxon>Lygus</taxon>
    </lineage>
</organism>
<dbReference type="SMART" id="SM00350">
    <property type="entry name" value="MCM"/>
    <property type="match status" value="1"/>
</dbReference>
<evidence type="ECO:0000256" key="8">
    <source>
        <dbReference type="ARBA" id="ARBA00022806"/>
    </source>
</evidence>
<dbReference type="SUPFAM" id="SSF52540">
    <property type="entry name" value="P-loop containing nucleoside triphosphate hydrolases"/>
    <property type="match status" value="1"/>
</dbReference>
<dbReference type="PANTHER" id="PTHR11630:SF48">
    <property type="entry name" value="DNA HELICASE MCM9"/>
    <property type="match status" value="1"/>
</dbReference>
<feature type="region of interest" description="Disordered" evidence="16">
    <location>
        <begin position="791"/>
        <end position="827"/>
    </location>
</feature>
<feature type="compositionally biased region" description="Low complexity" evidence="16">
    <location>
        <begin position="745"/>
        <end position="760"/>
    </location>
</feature>
<evidence type="ECO:0000256" key="6">
    <source>
        <dbReference type="ARBA" id="ARBA00022763"/>
    </source>
</evidence>
<evidence type="ECO:0000256" key="12">
    <source>
        <dbReference type="ARBA" id="ARBA00023242"/>
    </source>
</evidence>
<proteinExistence type="inferred from homology"/>
<dbReference type="GO" id="GO:0005524">
    <property type="term" value="F:ATP binding"/>
    <property type="evidence" value="ECO:0007669"/>
    <property type="project" value="UniProtKB-KW"/>
</dbReference>
<evidence type="ECO:0000256" key="11">
    <source>
        <dbReference type="ARBA" id="ARBA00023204"/>
    </source>
</evidence>
<dbReference type="FunFam" id="3.40.50.300:FF:000671">
    <property type="entry name" value="DNA helicase MCM9 isoform X1"/>
    <property type="match status" value="1"/>
</dbReference>
<dbReference type="InterPro" id="IPR027417">
    <property type="entry name" value="P-loop_NTPase"/>
</dbReference>
<keyword evidence="11" id="KW-0234">DNA repair</keyword>
<dbReference type="PANTHER" id="PTHR11630">
    <property type="entry name" value="DNA REPLICATION LICENSING FACTOR MCM FAMILY MEMBER"/>
    <property type="match status" value="1"/>
</dbReference>
<feature type="domain" description="MCM C-terminal AAA(+) ATPase" evidence="17">
    <location>
        <begin position="300"/>
        <end position="504"/>
    </location>
</feature>
<keyword evidence="6" id="KW-0227">DNA damage</keyword>
<evidence type="ECO:0000256" key="16">
    <source>
        <dbReference type="SAM" id="MobiDB-lite"/>
    </source>
</evidence>
<dbReference type="InterPro" id="IPR041562">
    <property type="entry name" value="MCM_lid"/>
</dbReference>
<dbReference type="Pfam" id="PF17855">
    <property type="entry name" value="MCM_lid"/>
    <property type="match status" value="1"/>
</dbReference>
<evidence type="ECO:0000256" key="9">
    <source>
        <dbReference type="ARBA" id="ARBA00022840"/>
    </source>
</evidence>
<dbReference type="PRINTS" id="PR01657">
    <property type="entry name" value="MCMFAMILY"/>
</dbReference>
<evidence type="ECO:0000256" key="4">
    <source>
        <dbReference type="ARBA" id="ARBA00022705"/>
    </source>
</evidence>
<evidence type="ECO:0000256" key="3">
    <source>
        <dbReference type="ARBA" id="ARBA00012551"/>
    </source>
</evidence>
<dbReference type="Gene3D" id="2.20.28.10">
    <property type="match status" value="1"/>
</dbReference>
<feature type="compositionally biased region" description="Acidic residues" evidence="16">
    <location>
        <begin position="950"/>
        <end position="959"/>
    </location>
</feature>
<dbReference type="Pfam" id="PF17207">
    <property type="entry name" value="MCM_OB"/>
    <property type="match status" value="1"/>
</dbReference>
<dbReference type="GO" id="GO:0003697">
    <property type="term" value="F:single-stranded DNA binding"/>
    <property type="evidence" value="ECO:0007669"/>
    <property type="project" value="TreeGrafter"/>
</dbReference>
<dbReference type="GO" id="GO:0000724">
    <property type="term" value="P:double-strand break repair via homologous recombination"/>
    <property type="evidence" value="ECO:0007669"/>
    <property type="project" value="TreeGrafter"/>
</dbReference>